<dbReference type="AlphaFoldDB" id="A0AAW2U8B3"/>
<protein>
    <recommendedName>
        <fullName evidence="2">Myb/SANT-like domain-containing protein</fullName>
    </recommendedName>
</protein>
<accession>A0AAW2U8B3</accession>
<dbReference type="EMBL" id="JACGWJ010000006">
    <property type="protein sequence ID" value="KAL0413409.1"/>
    <property type="molecule type" value="Genomic_DNA"/>
</dbReference>
<gene>
    <name evidence="3" type="ORF">Sradi_1542600</name>
</gene>
<proteinExistence type="predicted"/>
<name>A0AAW2U8B3_SESRA</name>
<organism evidence="3">
    <name type="scientific">Sesamum radiatum</name>
    <name type="common">Black benniseed</name>
    <dbReference type="NCBI Taxonomy" id="300843"/>
    <lineage>
        <taxon>Eukaryota</taxon>
        <taxon>Viridiplantae</taxon>
        <taxon>Streptophyta</taxon>
        <taxon>Embryophyta</taxon>
        <taxon>Tracheophyta</taxon>
        <taxon>Spermatophyta</taxon>
        <taxon>Magnoliopsida</taxon>
        <taxon>eudicotyledons</taxon>
        <taxon>Gunneridae</taxon>
        <taxon>Pentapetalae</taxon>
        <taxon>asterids</taxon>
        <taxon>lamiids</taxon>
        <taxon>Lamiales</taxon>
        <taxon>Pedaliaceae</taxon>
        <taxon>Sesamum</taxon>
    </lineage>
</organism>
<sequence>MPEDPIDCGLYEDPNNAEMNVGDDEGNSNPRQYRTKADKTNTRRTWTQREEEALVNALRTICCTGRRCENGFRAGYLNQLEALMCKQFPNMDIRAKPHINSKIHVWKKFYSTLVSMMGKSGFGWDDSRYMFTVDSQKVWDEFCKVDHTARTMRYKLWPFFPAWREIFGRDRAEEWCPEFGYAGNDKAISDKIQVTPDPNVHSTTSHMKSGSTSKKQKGLKVSDDDGLSNAVSSFWASADTRLGKINKKLFVHFLEIEKRSAVLKSLERYPD</sequence>
<dbReference type="Pfam" id="PF12776">
    <property type="entry name" value="Myb_DNA-bind_3"/>
    <property type="match status" value="1"/>
</dbReference>
<reference evidence="3" key="2">
    <citation type="journal article" date="2024" name="Plant">
        <title>Genomic evolution and insights into agronomic trait innovations of Sesamum species.</title>
        <authorList>
            <person name="Miao H."/>
            <person name="Wang L."/>
            <person name="Qu L."/>
            <person name="Liu H."/>
            <person name="Sun Y."/>
            <person name="Le M."/>
            <person name="Wang Q."/>
            <person name="Wei S."/>
            <person name="Zheng Y."/>
            <person name="Lin W."/>
            <person name="Duan Y."/>
            <person name="Cao H."/>
            <person name="Xiong S."/>
            <person name="Wang X."/>
            <person name="Wei L."/>
            <person name="Li C."/>
            <person name="Ma Q."/>
            <person name="Ju M."/>
            <person name="Zhao R."/>
            <person name="Li G."/>
            <person name="Mu C."/>
            <person name="Tian Q."/>
            <person name="Mei H."/>
            <person name="Zhang T."/>
            <person name="Gao T."/>
            <person name="Zhang H."/>
        </authorList>
    </citation>
    <scope>NUCLEOTIDE SEQUENCE</scope>
    <source>
        <strain evidence="3">G02</strain>
    </source>
</reference>
<feature type="domain" description="Myb/SANT-like" evidence="2">
    <location>
        <begin position="45"/>
        <end position="142"/>
    </location>
</feature>
<feature type="region of interest" description="Disordered" evidence="1">
    <location>
        <begin position="1"/>
        <end position="43"/>
    </location>
</feature>
<evidence type="ECO:0000256" key="1">
    <source>
        <dbReference type="SAM" id="MobiDB-lite"/>
    </source>
</evidence>
<dbReference type="PANTHER" id="PTHR46250">
    <property type="entry name" value="MYB/SANT-LIKE DNA-BINDING DOMAIN PROTEIN-RELATED"/>
    <property type="match status" value="1"/>
</dbReference>
<comment type="caution">
    <text evidence="3">The sequence shown here is derived from an EMBL/GenBank/DDBJ whole genome shotgun (WGS) entry which is preliminary data.</text>
</comment>
<reference evidence="3" key="1">
    <citation type="submission" date="2020-06" db="EMBL/GenBank/DDBJ databases">
        <authorList>
            <person name="Li T."/>
            <person name="Hu X."/>
            <person name="Zhang T."/>
            <person name="Song X."/>
            <person name="Zhang H."/>
            <person name="Dai N."/>
            <person name="Sheng W."/>
            <person name="Hou X."/>
            <person name="Wei L."/>
        </authorList>
    </citation>
    <scope>NUCLEOTIDE SEQUENCE</scope>
    <source>
        <strain evidence="3">G02</strain>
        <tissue evidence="3">Leaf</tissue>
    </source>
</reference>
<evidence type="ECO:0000313" key="3">
    <source>
        <dbReference type="EMBL" id="KAL0413409.1"/>
    </source>
</evidence>
<feature type="compositionally biased region" description="Polar residues" evidence="1">
    <location>
        <begin position="200"/>
        <end position="213"/>
    </location>
</feature>
<dbReference type="InterPro" id="IPR024752">
    <property type="entry name" value="Myb/SANT-like_dom"/>
</dbReference>
<evidence type="ECO:0000259" key="2">
    <source>
        <dbReference type="Pfam" id="PF12776"/>
    </source>
</evidence>
<feature type="region of interest" description="Disordered" evidence="1">
    <location>
        <begin position="198"/>
        <end position="221"/>
    </location>
</feature>